<evidence type="ECO:0008006" key="3">
    <source>
        <dbReference type="Google" id="ProtNLM"/>
    </source>
</evidence>
<accession>A0A6C2YL55</accession>
<dbReference type="AlphaFoldDB" id="A0A6C2YL55"/>
<dbReference type="Proteomes" id="UP000464378">
    <property type="component" value="Chromosome"/>
</dbReference>
<keyword evidence="2" id="KW-1185">Reference proteome</keyword>
<sequence length="147" mass="15339">MRQLVCVGLLFGLFVTVIGCGGPGTNKLTGKVTLDGSPMPNGALQFYPPNATVPAFSVNTKDDGTFEAIIPGDANLPTGSYTVTAAKYELKKGSKMTVGEGMDMAQLAMTGNATNVLPKKFSSPKDSPLKYEVKFPTATGDLAITSK</sequence>
<proteinExistence type="predicted"/>
<gene>
    <name evidence="1" type="ORF">GMBLW1_21250</name>
</gene>
<evidence type="ECO:0000313" key="2">
    <source>
        <dbReference type="Proteomes" id="UP000464378"/>
    </source>
</evidence>
<organism evidence="1">
    <name type="scientific">Tuwongella immobilis</name>
    <dbReference type="NCBI Taxonomy" id="692036"/>
    <lineage>
        <taxon>Bacteria</taxon>
        <taxon>Pseudomonadati</taxon>
        <taxon>Planctomycetota</taxon>
        <taxon>Planctomycetia</taxon>
        <taxon>Gemmatales</taxon>
        <taxon>Gemmataceae</taxon>
        <taxon>Tuwongella</taxon>
    </lineage>
</organism>
<dbReference type="KEGG" id="tim:GMBLW1_21250"/>
<dbReference type="InParanoid" id="A0A6C2YL55"/>
<dbReference type="EMBL" id="LR586016">
    <property type="protein sequence ID" value="VIP01835.1"/>
    <property type="molecule type" value="Genomic_DNA"/>
</dbReference>
<dbReference type="RefSeq" id="WP_162657080.1">
    <property type="nucleotide sequence ID" value="NZ_LR593887.1"/>
</dbReference>
<protein>
    <recommendedName>
        <fullName evidence="3">Carboxypeptidase regulatory-like domain-containing protein</fullName>
    </recommendedName>
</protein>
<dbReference type="EMBL" id="LR593887">
    <property type="protein sequence ID" value="VTR99593.1"/>
    <property type="molecule type" value="Genomic_DNA"/>
</dbReference>
<evidence type="ECO:0000313" key="1">
    <source>
        <dbReference type="EMBL" id="VIP01835.1"/>
    </source>
</evidence>
<dbReference type="InterPro" id="IPR008964">
    <property type="entry name" value="Invasin/intimin_cell_adhesion"/>
</dbReference>
<dbReference type="SUPFAM" id="SSF49373">
    <property type="entry name" value="Invasin/intimin cell-adhesion fragments"/>
    <property type="match status" value="1"/>
</dbReference>
<reference evidence="1" key="1">
    <citation type="submission" date="2019-04" db="EMBL/GenBank/DDBJ databases">
        <authorList>
            <consortium name="Science for Life Laboratories"/>
        </authorList>
    </citation>
    <scope>NUCLEOTIDE SEQUENCE</scope>
    <source>
        <strain evidence="1">MBLW1</strain>
    </source>
</reference>
<name>A0A6C2YL55_9BACT</name>
<dbReference type="PROSITE" id="PS51257">
    <property type="entry name" value="PROKAR_LIPOPROTEIN"/>
    <property type="match status" value="1"/>
</dbReference>